<comment type="function">
    <text evidence="1 6">Exhibits S-adenosyl-L-methionine-dependent methyltransferase activity.</text>
</comment>
<dbReference type="Pfam" id="PF04072">
    <property type="entry name" value="LCM"/>
    <property type="match status" value="1"/>
</dbReference>
<dbReference type="InterPro" id="IPR011610">
    <property type="entry name" value="SAM_mthyl_Trfase_ML2640-like"/>
</dbReference>
<dbReference type="PANTHER" id="PTHR43619:SF2">
    <property type="entry name" value="S-ADENOSYL-L-METHIONINE-DEPENDENT METHYLTRANSFERASES SUPERFAMILY PROTEIN"/>
    <property type="match status" value="1"/>
</dbReference>
<comment type="caution">
    <text evidence="7">The sequence shown here is derived from an EMBL/GenBank/DDBJ whole genome shotgun (WGS) entry which is preliminary data.</text>
</comment>
<dbReference type="RefSeq" id="WP_007471967.1">
    <property type="nucleotide sequence ID" value="NZ_KI391953.1"/>
</dbReference>
<dbReference type="InterPro" id="IPR029063">
    <property type="entry name" value="SAM-dependent_MTases_sf"/>
</dbReference>
<dbReference type="STRING" id="679197.HMPREF9336_03165"/>
<dbReference type="GO" id="GO:0032259">
    <property type="term" value="P:methylation"/>
    <property type="evidence" value="ECO:0007669"/>
    <property type="project" value="UniProtKB-KW"/>
</dbReference>
<evidence type="ECO:0000256" key="5">
    <source>
        <dbReference type="ARBA" id="ARBA00022691"/>
    </source>
</evidence>
<dbReference type="Proteomes" id="UP000004816">
    <property type="component" value="Unassembled WGS sequence"/>
</dbReference>
<reference evidence="7 8" key="1">
    <citation type="journal article" date="2011" name="Stand. Genomic Sci.">
        <title>High quality draft genome sequence of Segniliparus rugosus CDC 945(T)= (ATCC BAA-974(T)).</title>
        <authorList>
            <person name="Earl A.M."/>
            <person name="Desjardins C.A."/>
            <person name="Fitzgerald M.G."/>
            <person name="Arachchi H.M."/>
            <person name="Zeng Q."/>
            <person name="Mehta T."/>
            <person name="Griggs A."/>
            <person name="Birren B.W."/>
            <person name="Toney N.C."/>
            <person name="Carr J."/>
            <person name="Posey J."/>
            <person name="Butler W.R."/>
        </authorList>
    </citation>
    <scope>NUCLEOTIDE SEQUENCE [LARGE SCALE GENOMIC DNA]</scope>
    <source>
        <strain evidence="8">ATCC BAA-974 / DSM 45345 / CCUG 50838 / CIP 108380 / JCM 13579 / CDC 945</strain>
    </source>
</reference>
<dbReference type="Gene3D" id="3.40.50.150">
    <property type="entry name" value="Vaccinia Virus protein VP39"/>
    <property type="match status" value="1"/>
</dbReference>
<dbReference type="EC" id="2.1.1.-" evidence="6"/>
<proteinExistence type="inferred from homology"/>
<dbReference type="InterPro" id="IPR007213">
    <property type="entry name" value="Ppm1/Ppm2/Tcmp"/>
</dbReference>
<evidence type="ECO:0000256" key="1">
    <source>
        <dbReference type="ARBA" id="ARBA00003907"/>
    </source>
</evidence>
<dbReference type="EMBL" id="ACZI02000001">
    <property type="protein sequence ID" value="EFV11972.1"/>
    <property type="molecule type" value="Genomic_DNA"/>
</dbReference>
<keyword evidence="3 6" id="KW-0489">Methyltransferase</keyword>
<keyword evidence="5 6" id="KW-0949">S-adenosyl-L-methionine</keyword>
<comment type="similarity">
    <text evidence="2 6">Belongs to the UPF0677 family.</text>
</comment>
<accession>E5XUJ3</accession>
<dbReference type="PANTHER" id="PTHR43619">
    <property type="entry name" value="S-ADENOSYL-L-METHIONINE-DEPENDENT METHYLTRANSFERASE YKTD-RELATED"/>
    <property type="match status" value="1"/>
</dbReference>
<name>E5XUJ3_SEGRC</name>
<dbReference type="GO" id="GO:0008168">
    <property type="term" value="F:methyltransferase activity"/>
    <property type="evidence" value="ECO:0007669"/>
    <property type="project" value="UniProtKB-UniRule"/>
</dbReference>
<evidence type="ECO:0000313" key="8">
    <source>
        <dbReference type="Proteomes" id="UP000004816"/>
    </source>
</evidence>
<sequence>MPRTDDDTWSITESVGATALFVASARAFEARKADRLATDQFAEPLAKAAGGEWAQALRGEGPIYDVLGQGWFGEHFQRFQGARTKYFDEVFARAAAAGVLQFVILASGLDSRAYRLAYPNGSRVFELDQPQVLEYKARTLSEIGAKPATGRVTVPIDLRHDWPAALTASGFDPAKPTAWLIEGLLMYLPPEAETLLFERVVALSAPGSWAGIEHMQPIEADAMVQSMRAFEPGPARGGAGSHEDFADLIYNDPRPDPVQWFAAKGWAAEGVPLAEHMAQLGCPVEAPVPGQPVPATPFSTTTLVAARLQP</sequence>
<dbReference type="eggNOG" id="COG3315">
    <property type="taxonomic scope" value="Bacteria"/>
</dbReference>
<keyword evidence="4" id="KW-0808">Transferase</keyword>
<evidence type="ECO:0000256" key="3">
    <source>
        <dbReference type="ARBA" id="ARBA00022603"/>
    </source>
</evidence>
<dbReference type="SUPFAM" id="SSF53335">
    <property type="entry name" value="S-adenosyl-L-methionine-dependent methyltransferases"/>
    <property type="match status" value="1"/>
</dbReference>
<dbReference type="OrthoDB" id="9806164at2"/>
<evidence type="ECO:0000256" key="2">
    <source>
        <dbReference type="ARBA" id="ARBA00008138"/>
    </source>
</evidence>
<evidence type="ECO:0000256" key="4">
    <source>
        <dbReference type="ARBA" id="ARBA00022679"/>
    </source>
</evidence>
<dbReference type="AlphaFoldDB" id="E5XUJ3"/>
<evidence type="ECO:0000313" key="7">
    <source>
        <dbReference type="EMBL" id="EFV11972.1"/>
    </source>
</evidence>
<organism evidence="7 8">
    <name type="scientific">Segniliparus rugosus (strain ATCC BAA-974 / DSM 45345 / CCUG 50838 / CIP 108380 / JCM 13579 / CDC 945)</name>
    <dbReference type="NCBI Taxonomy" id="679197"/>
    <lineage>
        <taxon>Bacteria</taxon>
        <taxon>Bacillati</taxon>
        <taxon>Actinomycetota</taxon>
        <taxon>Actinomycetes</taxon>
        <taxon>Mycobacteriales</taxon>
        <taxon>Segniliparaceae</taxon>
        <taxon>Segniliparus</taxon>
    </lineage>
</organism>
<protein>
    <recommendedName>
        <fullName evidence="6">S-adenosyl-L-methionine-dependent methyltransferase</fullName>
        <ecNumber evidence="6">2.1.1.-</ecNumber>
    </recommendedName>
</protein>
<evidence type="ECO:0000256" key="6">
    <source>
        <dbReference type="RuleBase" id="RU362030"/>
    </source>
</evidence>
<dbReference type="NCBIfam" id="TIGR00027">
    <property type="entry name" value="mthyl_TIGR00027"/>
    <property type="match status" value="1"/>
</dbReference>
<dbReference type="HOGENOM" id="CLU_056160_2_1_11"/>
<keyword evidence="8" id="KW-1185">Reference proteome</keyword>
<gene>
    <name evidence="7" type="ORF">HMPREF9336_03165</name>
</gene>